<sequence length="571" mass="64487">MATSIPIAVRGSLGLNITSGPPSYGDVEQFTPVETKSCRITEFSPDGKYFAYAFGTTLKIVRTDTWTDVATHEGRKTYFLVFSPKSNYLMSWEPYEITKTNPQGSPNLNIYKTETGEHVKGFVHKTQSNWEPKWSEDEKLFSKIVNNDVVFYEDCNFERIVHRLKCCKVTSYSISPAVGSYYILSHTLGTSGQPSFARLFKYPDFDMQQAVASKSFFQADKVEYFWHYKGQHALVLTVTDLDKTGQSYYGNQSLHFIGVNGQTNLVSLSKEGPIYAVLWSPKAFEFCVVYGLMPARVTVFNLKCESAFEIGAGHKNTIHYNPQGNILMVGAFGNLRGNIDLWDMNTRKVIGTCEANDTTLVEWSPDGMHFLTATTAPRLRIENGYKIWHYSGALVYEKRVPNNTELYSVMWQKYSKNIYKEPVISSVKVQGIASSEVKASTQAYRPPSARNKPGVTFKLHDDDDPIPAFKKEPVVSKAALKLRKKREAKKARKNDEAGESTAETPKVISNVKITLTGDVEKDKQIKKIKKKLDAIEALKNERDQGKSLEINQLAKIKNEQELINELNQLQI</sequence>
<feature type="domain" description="Translation initiation factor beta propellor-like" evidence="11">
    <location>
        <begin position="214"/>
        <end position="408"/>
    </location>
</feature>
<dbReference type="PANTHER" id="PTHR13227">
    <property type="entry name" value="EUKARYOTIC TRANSLATION INITIATION FACTOR 2A"/>
    <property type="match status" value="1"/>
</dbReference>
<evidence type="ECO:0000256" key="8">
    <source>
        <dbReference type="ARBA" id="ARBA00022917"/>
    </source>
</evidence>
<comment type="function">
    <text evidence="1 9">Functions in the early steps of protein synthesis of a small number of specific mRNAs. Acts by directing the binding of methionyl-tRNAi to 40S ribosomal subunits. In contrast to the eIF-2 complex, it binds methionyl-tRNAi to 40S subunits in a codon-dependent manner, whereas the eIF-2 complex binds methionyl-tRNAi to 40S subunits in a GTP-dependent manner.</text>
</comment>
<keyword evidence="5" id="KW-0853">WD repeat</keyword>
<keyword evidence="7 9" id="KW-0810">Translation regulation</keyword>
<gene>
    <name evidence="13" type="primary">LOC108561863</name>
</gene>
<proteinExistence type="inferred from homology"/>
<keyword evidence="6" id="KW-0677">Repeat</keyword>
<evidence type="ECO:0000256" key="10">
    <source>
        <dbReference type="SAM" id="MobiDB-lite"/>
    </source>
</evidence>
<dbReference type="Gene3D" id="2.130.10.10">
    <property type="entry name" value="YVTN repeat-like/Quinoprotein amine dehydrogenase"/>
    <property type="match status" value="2"/>
</dbReference>
<evidence type="ECO:0000256" key="6">
    <source>
        <dbReference type="ARBA" id="ARBA00022737"/>
    </source>
</evidence>
<dbReference type="InterPro" id="IPR011387">
    <property type="entry name" value="TIF2A"/>
</dbReference>
<evidence type="ECO:0000256" key="3">
    <source>
        <dbReference type="ARBA" id="ARBA00013819"/>
    </source>
</evidence>
<organism evidence="12 13">
    <name type="scientific">Nicrophorus vespilloides</name>
    <name type="common">Boreal carrion beetle</name>
    <dbReference type="NCBI Taxonomy" id="110193"/>
    <lineage>
        <taxon>Eukaryota</taxon>
        <taxon>Metazoa</taxon>
        <taxon>Ecdysozoa</taxon>
        <taxon>Arthropoda</taxon>
        <taxon>Hexapoda</taxon>
        <taxon>Insecta</taxon>
        <taxon>Pterygota</taxon>
        <taxon>Neoptera</taxon>
        <taxon>Endopterygota</taxon>
        <taxon>Coleoptera</taxon>
        <taxon>Polyphaga</taxon>
        <taxon>Staphyliniformia</taxon>
        <taxon>Silphidae</taxon>
        <taxon>Nicrophorinae</taxon>
        <taxon>Nicrophorus</taxon>
    </lineage>
</organism>
<evidence type="ECO:0000313" key="13">
    <source>
        <dbReference type="RefSeq" id="XP_017775455.1"/>
    </source>
</evidence>
<evidence type="ECO:0000259" key="11">
    <source>
        <dbReference type="Pfam" id="PF08662"/>
    </source>
</evidence>
<feature type="compositionally biased region" description="Basic residues" evidence="10">
    <location>
        <begin position="483"/>
        <end position="492"/>
    </location>
</feature>
<keyword evidence="4 9" id="KW-0396">Initiation factor</keyword>
<dbReference type="SUPFAM" id="SSF82171">
    <property type="entry name" value="DPP6 N-terminal domain-like"/>
    <property type="match status" value="1"/>
</dbReference>
<comment type="similarity">
    <text evidence="2 9">Belongs to the WD repeat EIF2A family.</text>
</comment>
<reference evidence="13" key="1">
    <citation type="submission" date="2025-08" db="UniProtKB">
        <authorList>
            <consortium name="RefSeq"/>
        </authorList>
    </citation>
    <scope>IDENTIFICATION</scope>
    <source>
        <tissue evidence="13">Whole Larva</tissue>
    </source>
</reference>
<dbReference type="GeneID" id="108561863"/>
<dbReference type="InterPro" id="IPR013979">
    <property type="entry name" value="TIF_beta_prop-like"/>
</dbReference>
<feature type="region of interest" description="Disordered" evidence="10">
    <location>
        <begin position="483"/>
        <end position="503"/>
    </location>
</feature>
<dbReference type="Proteomes" id="UP000695000">
    <property type="component" value="Unplaced"/>
</dbReference>
<protein>
    <recommendedName>
        <fullName evidence="3 9">Eukaryotic translation initiation factor 2A</fullName>
        <shortName evidence="9">eIF-2A</shortName>
    </recommendedName>
</protein>
<evidence type="ECO:0000313" key="12">
    <source>
        <dbReference type="Proteomes" id="UP000695000"/>
    </source>
</evidence>
<evidence type="ECO:0000256" key="4">
    <source>
        <dbReference type="ARBA" id="ARBA00022540"/>
    </source>
</evidence>
<keyword evidence="12" id="KW-1185">Reference proteome</keyword>
<dbReference type="InterPro" id="IPR015943">
    <property type="entry name" value="WD40/YVTN_repeat-like_dom_sf"/>
</dbReference>
<dbReference type="Pfam" id="PF08662">
    <property type="entry name" value="eIF2A"/>
    <property type="match status" value="1"/>
</dbReference>
<evidence type="ECO:0000256" key="2">
    <source>
        <dbReference type="ARBA" id="ARBA00009573"/>
    </source>
</evidence>
<evidence type="ECO:0000256" key="1">
    <source>
        <dbReference type="ARBA" id="ARBA00003993"/>
    </source>
</evidence>
<evidence type="ECO:0000256" key="9">
    <source>
        <dbReference type="PIRNR" id="PIRNR017222"/>
    </source>
</evidence>
<dbReference type="PANTHER" id="PTHR13227:SF0">
    <property type="entry name" value="EUKARYOTIC TRANSLATION INITIATION FACTOR 2A"/>
    <property type="match status" value="1"/>
</dbReference>
<evidence type="ECO:0000256" key="5">
    <source>
        <dbReference type="ARBA" id="ARBA00022574"/>
    </source>
</evidence>
<accession>A0ABM1MLK5</accession>
<evidence type="ECO:0000256" key="7">
    <source>
        <dbReference type="ARBA" id="ARBA00022845"/>
    </source>
</evidence>
<feature type="region of interest" description="Disordered" evidence="10">
    <location>
        <begin position="442"/>
        <end position="462"/>
    </location>
</feature>
<dbReference type="RefSeq" id="XP_017775455.1">
    <property type="nucleotide sequence ID" value="XM_017919966.1"/>
</dbReference>
<keyword evidence="8 9" id="KW-0648">Protein biosynthesis</keyword>
<dbReference type="PIRSF" id="PIRSF017222">
    <property type="entry name" value="eIF2A"/>
    <property type="match status" value="1"/>
</dbReference>
<name>A0ABM1MLK5_NICVS</name>
<dbReference type="GO" id="GO:0003743">
    <property type="term" value="F:translation initiation factor activity"/>
    <property type="evidence" value="ECO:0007669"/>
    <property type="project" value="UniProtKB-KW"/>
</dbReference>